<sequence length="97" mass="10528">MAGGRICSPLLVLLICTVLAIAAARVGEHGEAEEVRRKLLKNGLGQAPQMGCRWNSYNHFPCKLKGQDNPATWDSMTARTDQNDQWASYAGPGGWNG</sequence>
<dbReference type="PANTHER" id="PTHR11452">
    <property type="entry name" value="ALPHA-GALACTOSIDASE/ALPHA-N-ACETYLGALACTOSAMINIDASE"/>
    <property type="match status" value="1"/>
</dbReference>
<dbReference type="EMBL" id="JANJYJ010000009">
    <property type="protein sequence ID" value="KAK3189187.1"/>
    <property type="molecule type" value="Genomic_DNA"/>
</dbReference>
<feature type="chain" id="PRO_5042101294" evidence="3">
    <location>
        <begin position="23"/>
        <end position="97"/>
    </location>
</feature>
<dbReference type="GO" id="GO:0005975">
    <property type="term" value="P:carbohydrate metabolic process"/>
    <property type="evidence" value="ECO:0007669"/>
    <property type="project" value="InterPro"/>
</dbReference>
<dbReference type="AlphaFoldDB" id="A0AAD9ZSG0"/>
<proteinExistence type="predicted"/>
<evidence type="ECO:0000256" key="2">
    <source>
        <dbReference type="ARBA" id="ARBA00023295"/>
    </source>
</evidence>
<evidence type="ECO:0000256" key="1">
    <source>
        <dbReference type="ARBA" id="ARBA00022801"/>
    </source>
</evidence>
<feature type="signal peptide" evidence="3">
    <location>
        <begin position="1"/>
        <end position="22"/>
    </location>
</feature>
<accession>A0AAD9ZSG0</accession>
<protein>
    <submittedName>
        <fullName evidence="4">Uncharacterized protein</fullName>
    </submittedName>
</protein>
<reference evidence="4" key="1">
    <citation type="journal article" date="2023" name="Plant J.">
        <title>Genome sequences and population genomics provide insights into the demographic history, inbreeding, and mutation load of two 'living fossil' tree species of Dipteronia.</title>
        <authorList>
            <person name="Feng Y."/>
            <person name="Comes H.P."/>
            <person name="Chen J."/>
            <person name="Zhu S."/>
            <person name="Lu R."/>
            <person name="Zhang X."/>
            <person name="Li P."/>
            <person name="Qiu J."/>
            <person name="Olsen K.M."/>
            <person name="Qiu Y."/>
        </authorList>
    </citation>
    <scope>NUCLEOTIDE SEQUENCE</scope>
    <source>
        <strain evidence="4">NBL</strain>
    </source>
</reference>
<evidence type="ECO:0000256" key="3">
    <source>
        <dbReference type="SAM" id="SignalP"/>
    </source>
</evidence>
<dbReference type="GO" id="GO:0009505">
    <property type="term" value="C:plant-type cell wall"/>
    <property type="evidence" value="ECO:0007669"/>
    <property type="project" value="TreeGrafter"/>
</dbReference>
<keyword evidence="5" id="KW-1185">Reference proteome</keyword>
<dbReference type="PANTHER" id="PTHR11452:SF33">
    <property type="entry name" value="ALPHA-GALACTOSIDASE 2"/>
    <property type="match status" value="1"/>
</dbReference>
<organism evidence="4 5">
    <name type="scientific">Dipteronia sinensis</name>
    <dbReference type="NCBI Taxonomy" id="43782"/>
    <lineage>
        <taxon>Eukaryota</taxon>
        <taxon>Viridiplantae</taxon>
        <taxon>Streptophyta</taxon>
        <taxon>Embryophyta</taxon>
        <taxon>Tracheophyta</taxon>
        <taxon>Spermatophyta</taxon>
        <taxon>Magnoliopsida</taxon>
        <taxon>eudicotyledons</taxon>
        <taxon>Gunneridae</taxon>
        <taxon>Pentapetalae</taxon>
        <taxon>rosids</taxon>
        <taxon>malvids</taxon>
        <taxon>Sapindales</taxon>
        <taxon>Sapindaceae</taxon>
        <taxon>Hippocastanoideae</taxon>
        <taxon>Acereae</taxon>
        <taxon>Dipteronia</taxon>
    </lineage>
</organism>
<dbReference type="Proteomes" id="UP001281410">
    <property type="component" value="Unassembled WGS sequence"/>
</dbReference>
<keyword evidence="3" id="KW-0732">Signal</keyword>
<gene>
    <name evidence="4" type="ORF">Dsin_028748</name>
</gene>
<evidence type="ECO:0000313" key="5">
    <source>
        <dbReference type="Proteomes" id="UP001281410"/>
    </source>
</evidence>
<keyword evidence="1" id="KW-0378">Hydrolase</keyword>
<comment type="caution">
    <text evidence="4">The sequence shown here is derived from an EMBL/GenBank/DDBJ whole genome shotgun (WGS) entry which is preliminary data.</text>
</comment>
<evidence type="ECO:0000313" key="4">
    <source>
        <dbReference type="EMBL" id="KAK3189187.1"/>
    </source>
</evidence>
<dbReference type="InterPro" id="IPR002241">
    <property type="entry name" value="Glyco_hydro_27"/>
</dbReference>
<name>A0AAD9ZSG0_9ROSI</name>
<dbReference type="GO" id="GO:0004553">
    <property type="term" value="F:hydrolase activity, hydrolyzing O-glycosyl compounds"/>
    <property type="evidence" value="ECO:0007669"/>
    <property type="project" value="InterPro"/>
</dbReference>
<keyword evidence="2" id="KW-0326">Glycosidase</keyword>